<evidence type="ECO:0000313" key="2">
    <source>
        <dbReference type="Proteomes" id="UP001148629"/>
    </source>
</evidence>
<dbReference type="Proteomes" id="UP001148629">
    <property type="component" value="Unassembled WGS sequence"/>
</dbReference>
<reference evidence="1" key="1">
    <citation type="submission" date="2022-08" db="EMBL/GenBank/DDBJ databases">
        <title>Genome Sequence of Fusarium decemcellulare.</title>
        <authorList>
            <person name="Buettner E."/>
        </authorList>
    </citation>
    <scope>NUCLEOTIDE SEQUENCE</scope>
    <source>
        <strain evidence="1">Babe19</strain>
    </source>
</reference>
<sequence length="331" mass="36942">MYDITCTPAIAFRFHPDAVAQLEKDSNVSYAVVIYSAHRSNTSHSDDPWYATERRPNDTFYNGVPLNDTFWIKRYRPVLSCWELDQWSYGGQKVSSVDKLKDLPGIKIKEVSLRVLESTFLGGPMVIRLGNASSNLALRPRVTFNGMIDAAVSYVATKNIFRDAIMFSQHDNLTNVFEGPDGSGEFVVSSPDIQTFSLAGIVTLLVILGSAAQEERDPALNQDIDRNKKQHLWTRFNVLSAVQLFRCLYENGKDGMNCDWSCEKTVVDNEDGREFPLIHGCRAAKCMGNIMKDEHGGPAGDKQDSKPEGMPLLDLKKGLRESINPTSPETP</sequence>
<organism evidence="1 2">
    <name type="scientific">Fusarium decemcellulare</name>
    <dbReference type="NCBI Taxonomy" id="57161"/>
    <lineage>
        <taxon>Eukaryota</taxon>
        <taxon>Fungi</taxon>
        <taxon>Dikarya</taxon>
        <taxon>Ascomycota</taxon>
        <taxon>Pezizomycotina</taxon>
        <taxon>Sordariomycetes</taxon>
        <taxon>Hypocreomycetidae</taxon>
        <taxon>Hypocreales</taxon>
        <taxon>Nectriaceae</taxon>
        <taxon>Fusarium</taxon>
        <taxon>Fusarium decemcellulare species complex</taxon>
    </lineage>
</organism>
<accession>A0ACC1SH06</accession>
<evidence type="ECO:0000313" key="1">
    <source>
        <dbReference type="EMBL" id="KAJ3539442.1"/>
    </source>
</evidence>
<protein>
    <submittedName>
        <fullName evidence="1">Uncharacterized protein</fullName>
    </submittedName>
</protein>
<keyword evidence="2" id="KW-1185">Reference proteome</keyword>
<dbReference type="EMBL" id="JANRMS010000461">
    <property type="protein sequence ID" value="KAJ3539442.1"/>
    <property type="molecule type" value="Genomic_DNA"/>
</dbReference>
<gene>
    <name evidence="1" type="ORF">NM208_g5494</name>
</gene>
<proteinExistence type="predicted"/>
<comment type="caution">
    <text evidence="1">The sequence shown here is derived from an EMBL/GenBank/DDBJ whole genome shotgun (WGS) entry which is preliminary data.</text>
</comment>
<name>A0ACC1SH06_9HYPO</name>